<dbReference type="EMBL" id="LT978514">
    <property type="protein sequence ID" value="SPC22105.1"/>
    <property type="molecule type" value="Genomic_DNA"/>
</dbReference>
<dbReference type="AlphaFoldDB" id="A0A7Z7NN25"/>
<dbReference type="Gene3D" id="3.40.50.1820">
    <property type="entry name" value="alpha/beta hydrolase"/>
    <property type="match status" value="1"/>
</dbReference>
<name>A0A7Z7NN25_9BURK</name>
<evidence type="ECO:0000313" key="2">
    <source>
        <dbReference type="Proteomes" id="UP000257139"/>
    </source>
</evidence>
<accession>A0A7Z7NN25</accession>
<dbReference type="Proteomes" id="UP000257139">
    <property type="component" value="Chromosome CBM2594_b"/>
</dbReference>
<evidence type="ECO:0008006" key="3">
    <source>
        <dbReference type="Google" id="ProtNLM"/>
    </source>
</evidence>
<dbReference type="SUPFAM" id="SSF53474">
    <property type="entry name" value="alpha/beta-Hydrolases"/>
    <property type="match status" value="1"/>
</dbReference>
<dbReference type="InterPro" id="IPR029058">
    <property type="entry name" value="AB_hydrolase_fold"/>
</dbReference>
<sequence length="436" mass="47931">MVSNRAYIIETVAFIRGDIVTDQEKPTVTAGMRGASWDARLMSRPYQMVPYALNTADGQRTLGFLFTVTGKEKTVVSLMHPREMAITHYLVPFVLDAGCACWVQGPRSIGNDLRLEHELALLDVAAGMAHLRELGYERIVLLGNSGGAGLYAFYNQQSQAASDQRIARTPGGRPTSLAEAEMPVVDGMILVSPHPGQGKLLMSGLDPSVVDENDPMQTDPSLDPFSAANGFDAAAGRGSYAPDFIARYREAQEKRAARIDTRARALLKAKHEARQRIKGGSGTEADRRVAAHAPIFQVWRTDADLRSWDISLDPSDRKTGSLWGRDPFVSNWGSVGFGRVVTPESWLSTWSGLSSNAALDKTLDALHQPTLLLEYTGDQCTFPADIEAIYRQIPSARKQHLRVRGNHHGMALSRDEEPGQRIAGRHIVAWLRENMS</sequence>
<protein>
    <recommendedName>
        <fullName evidence="3">Alpha/beta hydrolase</fullName>
    </recommendedName>
</protein>
<organism evidence="1 2">
    <name type="scientific">Cupriavidus taiwanensis</name>
    <dbReference type="NCBI Taxonomy" id="164546"/>
    <lineage>
        <taxon>Bacteria</taxon>
        <taxon>Pseudomonadati</taxon>
        <taxon>Pseudomonadota</taxon>
        <taxon>Betaproteobacteria</taxon>
        <taxon>Burkholderiales</taxon>
        <taxon>Burkholderiaceae</taxon>
        <taxon>Cupriavidus</taxon>
    </lineage>
</organism>
<evidence type="ECO:0000313" key="1">
    <source>
        <dbReference type="EMBL" id="SPC22105.1"/>
    </source>
</evidence>
<gene>
    <name evidence="1" type="ORF">CBM2594_B10971</name>
</gene>
<reference evidence="1 2" key="1">
    <citation type="submission" date="2018-01" db="EMBL/GenBank/DDBJ databases">
        <authorList>
            <person name="Clerissi C."/>
        </authorList>
    </citation>
    <scope>NUCLEOTIDE SEQUENCE [LARGE SCALE GENOMIC DNA]</scope>
    <source>
        <strain evidence="1">Cupriavidus taiwanensis STM 6021</strain>
    </source>
</reference>
<proteinExistence type="predicted"/>